<dbReference type="EMBL" id="LGRB01000014">
    <property type="protein sequence ID" value="OCT47239.1"/>
    <property type="molecule type" value="Genomic_DNA"/>
</dbReference>
<dbReference type="AlphaFoldDB" id="A0A1C1CFF9"/>
<sequence>MSNANSNPSQEPQSQSQQDQSPGYYASTKQWYNKQYESWMPWVEDKVLGWFGQNKTSYVAKGELDKTKITGDKNVDAIQDGINEGVTGQFKKGGLLEGVGDLTSKEVINRGERKGKNDKGGYGL</sequence>
<dbReference type="VEuPathDB" id="FungiDB:CLCR_02657"/>
<dbReference type="Proteomes" id="UP000094526">
    <property type="component" value="Unassembled WGS sequence"/>
</dbReference>
<evidence type="ECO:0000256" key="1">
    <source>
        <dbReference type="SAM" id="MobiDB-lite"/>
    </source>
</evidence>
<dbReference type="OrthoDB" id="3001700at2759"/>
<comment type="caution">
    <text evidence="2">The sequence shown here is derived from an EMBL/GenBank/DDBJ whole genome shotgun (WGS) entry which is preliminary data.</text>
</comment>
<gene>
    <name evidence="2" type="ORF">CLCR_02657</name>
</gene>
<evidence type="ECO:0000313" key="2">
    <source>
        <dbReference type="EMBL" id="OCT47239.1"/>
    </source>
</evidence>
<dbReference type="VEuPathDB" id="FungiDB:G647_02190"/>
<protein>
    <submittedName>
        <fullName evidence="2">Uncharacterized protein</fullName>
    </submittedName>
</protein>
<dbReference type="eggNOG" id="ENOG502RIPH">
    <property type="taxonomic scope" value="Eukaryota"/>
</dbReference>
<proteinExistence type="predicted"/>
<keyword evidence="3" id="KW-1185">Reference proteome</keyword>
<evidence type="ECO:0000313" key="3">
    <source>
        <dbReference type="Proteomes" id="UP000094526"/>
    </source>
</evidence>
<feature type="compositionally biased region" description="Low complexity" evidence="1">
    <location>
        <begin position="1"/>
        <end position="22"/>
    </location>
</feature>
<organism evidence="2 3">
    <name type="scientific">Cladophialophora carrionii</name>
    <dbReference type="NCBI Taxonomy" id="86049"/>
    <lineage>
        <taxon>Eukaryota</taxon>
        <taxon>Fungi</taxon>
        <taxon>Dikarya</taxon>
        <taxon>Ascomycota</taxon>
        <taxon>Pezizomycotina</taxon>
        <taxon>Eurotiomycetes</taxon>
        <taxon>Chaetothyriomycetidae</taxon>
        <taxon>Chaetothyriales</taxon>
        <taxon>Herpotrichiellaceae</taxon>
        <taxon>Cladophialophora</taxon>
    </lineage>
</organism>
<accession>A0A1C1CFF9</accession>
<name>A0A1C1CFF9_9EURO</name>
<feature type="region of interest" description="Disordered" evidence="1">
    <location>
        <begin position="1"/>
        <end position="26"/>
    </location>
</feature>
<reference evidence="3" key="1">
    <citation type="submission" date="2015-07" db="EMBL/GenBank/DDBJ databases">
        <authorList>
            <person name="Teixeira M.M."/>
            <person name="Souza R.C."/>
            <person name="Almeida L.G."/>
            <person name="Vicente V.A."/>
            <person name="de Hoog S."/>
            <person name="Bocca A.L."/>
            <person name="de Almeida S.R."/>
            <person name="Vasconcelos A.T."/>
            <person name="Felipe M.S."/>
        </authorList>
    </citation>
    <scope>NUCLEOTIDE SEQUENCE [LARGE SCALE GENOMIC DNA]</scope>
    <source>
        <strain evidence="3">KSF</strain>
    </source>
</reference>
<dbReference type="STRING" id="86049.A0A1C1CFF9"/>